<comment type="caution">
    <text evidence="1">The sequence shown here is derived from an EMBL/GenBank/DDBJ whole genome shotgun (WGS) entry which is preliminary data.</text>
</comment>
<dbReference type="Gene3D" id="3.90.70.80">
    <property type="match status" value="1"/>
</dbReference>
<reference evidence="1" key="1">
    <citation type="submission" date="2021-03" db="EMBL/GenBank/DDBJ databases">
        <title>Draft genome sequence of rust myrtle Austropuccinia psidii MF-1, a brazilian biotype.</title>
        <authorList>
            <person name="Quecine M.C."/>
            <person name="Pachon D.M.R."/>
            <person name="Bonatelli M.L."/>
            <person name="Correr F.H."/>
            <person name="Franceschini L.M."/>
            <person name="Leite T.F."/>
            <person name="Margarido G.R.A."/>
            <person name="Almeida C.A."/>
            <person name="Ferrarezi J.A."/>
            <person name="Labate C.A."/>
        </authorList>
    </citation>
    <scope>NUCLEOTIDE SEQUENCE</scope>
    <source>
        <strain evidence="1">MF-1</strain>
    </source>
</reference>
<name>A0A9Q3BIG9_9BASI</name>
<proteinExistence type="predicted"/>
<dbReference type="OrthoDB" id="2379842at2759"/>
<evidence type="ECO:0008006" key="3">
    <source>
        <dbReference type="Google" id="ProtNLM"/>
    </source>
</evidence>
<evidence type="ECO:0000313" key="2">
    <source>
        <dbReference type="Proteomes" id="UP000765509"/>
    </source>
</evidence>
<gene>
    <name evidence="1" type="ORF">O181_005959</name>
</gene>
<protein>
    <recommendedName>
        <fullName evidence="3">OTU domain-containing protein</fullName>
    </recommendedName>
</protein>
<keyword evidence="2" id="KW-1185">Reference proteome</keyword>
<dbReference type="AlphaFoldDB" id="A0A9Q3BIG9"/>
<dbReference type="CDD" id="cd22744">
    <property type="entry name" value="OTU"/>
    <property type="match status" value="1"/>
</dbReference>
<evidence type="ECO:0000313" key="1">
    <source>
        <dbReference type="EMBL" id="MBW0466244.1"/>
    </source>
</evidence>
<organism evidence="1 2">
    <name type="scientific">Austropuccinia psidii MF-1</name>
    <dbReference type="NCBI Taxonomy" id="1389203"/>
    <lineage>
        <taxon>Eukaryota</taxon>
        <taxon>Fungi</taxon>
        <taxon>Dikarya</taxon>
        <taxon>Basidiomycota</taxon>
        <taxon>Pucciniomycotina</taxon>
        <taxon>Pucciniomycetes</taxon>
        <taxon>Pucciniales</taxon>
        <taxon>Sphaerophragmiaceae</taxon>
        <taxon>Austropuccinia</taxon>
    </lineage>
</organism>
<dbReference type="Proteomes" id="UP000765509">
    <property type="component" value="Unassembled WGS sequence"/>
</dbReference>
<accession>A0A9Q3BIG9</accession>
<dbReference type="EMBL" id="AVOT02001251">
    <property type="protein sequence ID" value="MBW0466244.1"/>
    <property type="molecule type" value="Genomic_DNA"/>
</dbReference>
<sequence>MQKFIEKIFNPPADGNCGFYAVAKGLSLSSPQKEKSWREVRQDLIEEIDRNHNYYSKILGGEVEMDNPRDNLMATAITQMDNLLSKWEHGPILTNTCKCPFLFFHPDWQNLPPQTFLPNLCTPCGASIMHPISLNQQNGNHWILIIFNEHEIGKLLPPKLQPQWPGAYSHQSASNWRRVYSSSMKLFCKRRQITCI</sequence>